<comment type="similarity">
    <text evidence="1">Belongs to the 'GDSL' lipolytic enzyme family.</text>
</comment>
<gene>
    <name evidence="5" type="ORF">LVJ81_10065</name>
</gene>
<feature type="signal peptide" evidence="3">
    <location>
        <begin position="1"/>
        <end position="21"/>
    </location>
</feature>
<name>A0ABY4E888_VITST</name>
<proteinExistence type="inferred from homology"/>
<feature type="domain" description="Autotransporter" evidence="4">
    <location>
        <begin position="319"/>
        <end position="593"/>
    </location>
</feature>
<keyword evidence="6" id="KW-1185">Reference proteome</keyword>
<dbReference type="PROSITE" id="PS51208">
    <property type="entry name" value="AUTOTRANSPORTER"/>
    <property type="match status" value="1"/>
</dbReference>
<dbReference type="InterPro" id="IPR005546">
    <property type="entry name" value="Autotransporte_beta"/>
</dbReference>
<protein>
    <submittedName>
        <fullName evidence="5">Autotransporter domain-containing protein</fullName>
    </submittedName>
</protein>
<reference evidence="5" key="2">
    <citation type="journal article" date="2022" name="Res Sq">
        <title>Evolution of multicellular longitudinally dividing oral cavity symbionts (Neisseriaceae).</title>
        <authorList>
            <person name="Nyongesa S."/>
            <person name="Weber P."/>
            <person name="Bernet E."/>
            <person name="Pullido F."/>
            <person name="Nieckarz M."/>
            <person name="Delaby M."/>
            <person name="Nieves C."/>
            <person name="Viehboeck T."/>
            <person name="Krause N."/>
            <person name="Rivera-Millot A."/>
            <person name="Nakamura A."/>
            <person name="Vischer N."/>
            <person name="VanNieuwenhze M."/>
            <person name="Brun Y."/>
            <person name="Cava F."/>
            <person name="Bulgheresi S."/>
            <person name="Veyrier F."/>
        </authorList>
    </citation>
    <scope>NUCLEOTIDE SEQUENCE</scope>
    <source>
        <strain evidence="5">SAG 1488-6</strain>
    </source>
</reference>
<dbReference type="NCBIfam" id="TIGR01414">
    <property type="entry name" value="autotrans_barl"/>
    <property type="match status" value="1"/>
</dbReference>
<dbReference type="Pfam" id="PF03797">
    <property type="entry name" value="Autotransporter"/>
    <property type="match status" value="1"/>
</dbReference>
<dbReference type="InterPro" id="IPR017186">
    <property type="entry name" value="Lipase_autotranspt_EstA"/>
</dbReference>
<dbReference type="Gene3D" id="3.40.50.1110">
    <property type="entry name" value="SGNH hydrolase"/>
    <property type="match status" value="1"/>
</dbReference>
<dbReference type="InterPro" id="IPR001087">
    <property type="entry name" value="GDSL"/>
</dbReference>
<dbReference type="Pfam" id="PF00657">
    <property type="entry name" value="Lipase_GDSL"/>
    <property type="match status" value="1"/>
</dbReference>
<accession>A0ABY4E888</accession>
<dbReference type="CDD" id="cd01847">
    <property type="entry name" value="Triacylglycerol_lipase_like"/>
    <property type="match status" value="1"/>
</dbReference>
<organism evidence="5 6">
    <name type="scientific">Vitreoscilla stercoraria</name>
    <dbReference type="NCBI Taxonomy" id="61"/>
    <lineage>
        <taxon>Bacteria</taxon>
        <taxon>Pseudomonadati</taxon>
        <taxon>Pseudomonadota</taxon>
        <taxon>Betaproteobacteria</taxon>
        <taxon>Neisseriales</taxon>
        <taxon>Neisseriaceae</taxon>
        <taxon>Vitreoscilla</taxon>
    </lineage>
</organism>
<dbReference type="Proteomes" id="UP000832034">
    <property type="component" value="Chromosome"/>
</dbReference>
<dbReference type="RefSeq" id="WP_019957281.1">
    <property type="nucleotide sequence ID" value="NZ_CP091512.1"/>
</dbReference>
<dbReference type="InterPro" id="IPR006315">
    <property type="entry name" value="OM_autotransptr_brl_dom"/>
</dbReference>
<feature type="chain" id="PRO_5046721557" evidence="3">
    <location>
        <begin position="22"/>
        <end position="593"/>
    </location>
</feature>
<dbReference type="Gene3D" id="2.40.128.130">
    <property type="entry name" value="Autotransporter beta-domain"/>
    <property type="match status" value="1"/>
</dbReference>
<keyword evidence="2 3" id="KW-0732">Signal</keyword>
<dbReference type="InterPro" id="IPR036709">
    <property type="entry name" value="Autotransporte_beta_dom_sf"/>
</dbReference>
<sequence length="593" mass="62965">MKTTYLAACVACLGLSVLVQAQPFSNTYFMGDSLTDSGQFMGQRFTTNPGQVWSQHLAAHLGGNANPSRLGGNNYAVGGARVGEDTSDTVAGVTVAIPSIKTQIAQLKASQGGKLDSRALYAVWGGANDLFAITAGAPAQATMTAAIIDHTTAIHSLSSAGATYILVPNLPNLGMTPAFRGNEAAGTQLSQTYNQALYEPFIKNSVKTNIIPLDIYSLLDDVSKNPASYGFKNVTTPACGTTSSVQCGPAQLLEPNADQTYLFADGVHPTSKAHEVVGQYAAAVLQAPAQMAVLGRAANQAGLAQMQHVDRRLHNIAPLQDGKTAVWVQGGVALGSGNAANSELDGAGGKVVIGVDKRLGEWTVGTYVAHDSIDGKTGHIHQYDQQRLAGGVYGRWQSGSAWVNAQAYYANLDVDTQRQLALGNKTQNHQASGDGDQYGVRLMTGLNWQHGDLSHGPVVGVSMQKASIDRLQESGADFSAMTFDALKQESVQSSLGYQMAYQINPKWDTFASLQWQREFKDGVDKVGAHLNSMDALHFEVPVNEDKARNSGLLELGVNGKINEQWHLGAGVNAQFGDAVNAQTAVYLNTSYRF</sequence>
<reference evidence="5" key="1">
    <citation type="submission" date="2021-12" db="EMBL/GenBank/DDBJ databases">
        <authorList>
            <person name="Veyrier F.J."/>
        </authorList>
    </citation>
    <scope>NUCLEOTIDE SEQUENCE</scope>
    <source>
        <strain evidence="5">SAG 1488-6</strain>
    </source>
</reference>
<dbReference type="PANTHER" id="PTHR45642">
    <property type="entry name" value="GDSL ESTERASE/LIPASE EXL3"/>
    <property type="match status" value="1"/>
</dbReference>
<evidence type="ECO:0000256" key="1">
    <source>
        <dbReference type="ARBA" id="ARBA00008668"/>
    </source>
</evidence>
<evidence type="ECO:0000313" key="6">
    <source>
        <dbReference type="Proteomes" id="UP000832034"/>
    </source>
</evidence>
<dbReference type="PIRSF" id="PIRSF037375">
    <property type="entry name" value="Autotrns_EstA"/>
    <property type="match status" value="1"/>
</dbReference>
<dbReference type="SUPFAM" id="SSF52266">
    <property type="entry name" value="SGNH hydrolase"/>
    <property type="match status" value="1"/>
</dbReference>
<dbReference type="InterPro" id="IPR036514">
    <property type="entry name" value="SGNH_hydro_sf"/>
</dbReference>
<dbReference type="SMART" id="SM00869">
    <property type="entry name" value="Autotransporter"/>
    <property type="match status" value="1"/>
</dbReference>
<dbReference type="EMBL" id="CP091512">
    <property type="protein sequence ID" value="UOO91972.1"/>
    <property type="molecule type" value="Genomic_DNA"/>
</dbReference>
<dbReference type="PANTHER" id="PTHR45642:SF141">
    <property type="entry name" value="SECRETED EFFECTOR PROTEIN SSEJ"/>
    <property type="match status" value="1"/>
</dbReference>
<evidence type="ECO:0000256" key="3">
    <source>
        <dbReference type="SAM" id="SignalP"/>
    </source>
</evidence>
<dbReference type="SUPFAM" id="SSF103515">
    <property type="entry name" value="Autotransporter"/>
    <property type="match status" value="1"/>
</dbReference>
<dbReference type="InterPro" id="IPR050592">
    <property type="entry name" value="GDSL_lipolytic_enzyme"/>
</dbReference>
<evidence type="ECO:0000313" key="5">
    <source>
        <dbReference type="EMBL" id="UOO91972.1"/>
    </source>
</evidence>
<evidence type="ECO:0000259" key="4">
    <source>
        <dbReference type="PROSITE" id="PS51208"/>
    </source>
</evidence>
<evidence type="ECO:0000256" key="2">
    <source>
        <dbReference type="ARBA" id="ARBA00022729"/>
    </source>
</evidence>